<dbReference type="PANTHER" id="PTHR43792:SF1">
    <property type="entry name" value="N-ACETYLTRANSFERASE DOMAIN-CONTAINING PROTEIN"/>
    <property type="match status" value="1"/>
</dbReference>
<accession>A0AAE9Z1P9</accession>
<proteinExistence type="predicted"/>
<evidence type="ECO:0000259" key="1">
    <source>
        <dbReference type="PROSITE" id="PS51186"/>
    </source>
</evidence>
<dbReference type="InterPro" id="IPR051531">
    <property type="entry name" value="N-acetyltransferase"/>
</dbReference>
<dbReference type="Proteomes" id="UP000032352">
    <property type="component" value="Chromosome"/>
</dbReference>
<organism evidence="2 3">
    <name type="scientific">Thalassomonas viridans</name>
    <dbReference type="NCBI Taxonomy" id="137584"/>
    <lineage>
        <taxon>Bacteria</taxon>
        <taxon>Pseudomonadati</taxon>
        <taxon>Pseudomonadota</taxon>
        <taxon>Gammaproteobacteria</taxon>
        <taxon>Alteromonadales</taxon>
        <taxon>Colwelliaceae</taxon>
        <taxon>Thalassomonas</taxon>
    </lineage>
</organism>
<dbReference type="RefSeq" id="WP_044841977.1">
    <property type="nucleotide sequence ID" value="NZ_CP059733.1"/>
</dbReference>
<dbReference type="InterPro" id="IPR000182">
    <property type="entry name" value="GNAT_dom"/>
</dbReference>
<dbReference type="PANTHER" id="PTHR43792">
    <property type="entry name" value="GNAT FAMILY, PUTATIVE (AFU_ORTHOLOGUE AFUA_3G00765)-RELATED-RELATED"/>
    <property type="match status" value="1"/>
</dbReference>
<dbReference type="InterPro" id="IPR016181">
    <property type="entry name" value="Acyl_CoA_acyltransferase"/>
</dbReference>
<feature type="domain" description="N-acetyltransferase" evidence="1">
    <location>
        <begin position="9"/>
        <end position="170"/>
    </location>
</feature>
<dbReference type="SUPFAM" id="SSF55729">
    <property type="entry name" value="Acyl-CoA N-acyltransferases (Nat)"/>
    <property type="match status" value="1"/>
</dbReference>
<protein>
    <submittedName>
        <fullName evidence="2">GNAT family N-acetyltransferase</fullName>
    </submittedName>
</protein>
<keyword evidence="3" id="KW-1185">Reference proteome</keyword>
<gene>
    <name evidence="2" type="ORF">SG34_024150</name>
</gene>
<dbReference type="GO" id="GO:0016747">
    <property type="term" value="F:acyltransferase activity, transferring groups other than amino-acyl groups"/>
    <property type="evidence" value="ECO:0007669"/>
    <property type="project" value="InterPro"/>
</dbReference>
<evidence type="ECO:0000313" key="2">
    <source>
        <dbReference type="EMBL" id="WDE04400.1"/>
    </source>
</evidence>
<reference evidence="2 3" key="2">
    <citation type="journal article" date="2022" name="Mar. Drugs">
        <title>Bioassay-Guided Fractionation Leads to the Detection of Cholic Acid Generated by the Rare Thalassomonas sp.</title>
        <authorList>
            <person name="Pheiffer F."/>
            <person name="Schneider Y.K."/>
            <person name="Hansen E.H."/>
            <person name="Andersen J.H."/>
            <person name="Isaksson J."/>
            <person name="Busche T."/>
            <person name="R C."/>
            <person name="Kalinowski J."/>
            <person name="Zyl L.V."/>
            <person name="Trindade M."/>
        </authorList>
    </citation>
    <scope>NUCLEOTIDE SEQUENCE [LARGE SCALE GENOMIC DNA]</scope>
    <source>
        <strain evidence="2 3">XOM25</strain>
    </source>
</reference>
<name>A0AAE9Z1P9_9GAMM</name>
<dbReference type="AlphaFoldDB" id="A0AAE9Z1P9"/>
<dbReference type="Pfam" id="PF13302">
    <property type="entry name" value="Acetyltransf_3"/>
    <property type="match status" value="1"/>
</dbReference>
<reference evidence="2 3" key="1">
    <citation type="journal article" date="2015" name="Genome Announc.">
        <title>Draft Genome Sequences of Marine Isolates of Thalassomonas viridans and Thalassomonas actiniarum.</title>
        <authorList>
            <person name="Olonade I."/>
            <person name="van Zyl L.J."/>
            <person name="Trindade M."/>
        </authorList>
    </citation>
    <scope>NUCLEOTIDE SEQUENCE [LARGE SCALE GENOMIC DNA]</scope>
    <source>
        <strain evidence="2 3">XOM25</strain>
    </source>
</reference>
<dbReference type="KEGG" id="tvd:SG34_024150"/>
<dbReference type="PROSITE" id="PS51186">
    <property type="entry name" value="GNAT"/>
    <property type="match status" value="1"/>
</dbReference>
<dbReference type="Gene3D" id="3.40.630.30">
    <property type="match status" value="1"/>
</dbReference>
<dbReference type="EMBL" id="CP059733">
    <property type="protein sequence ID" value="WDE04400.1"/>
    <property type="molecule type" value="Genomic_DNA"/>
</dbReference>
<evidence type="ECO:0000313" key="3">
    <source>
        <dbReference type="Proteomes" id="UP000032352"/>
    </source>
</evidence>
<sequence>MIITETSRLVLRVANLDDAPLMITLMNEPAYLENIGDKEVRNLSDAVNYLKTGPMAMQQELGFSLYCCQRKDTGQTIGLTGLIKRQGIEHPEVGYAILSEHCRQGFGLESVEGVIKHAREELKLPVLQAITSVGNTASVKLLERLEFNFQRLITLPGSSEEINLFERKLV</sequence>